<dbReference type="InterPro" id="IPR029000">
    <property type="entry name" value="Cyclophilin-like_dom_sf"/>
</dbReference>
<keyword evidence="5" id="KW-1185">Reference proteome</keyword>
<sequence length="317" mass="34909">MGDEMKDVPSMLPLAPGGVYSVKWEERLKWKDQVEVVPVEYSPPFEVNPANPVCYMDVRSGGYYMGRIKFELKADICPETCENFRQLCSFGCYLGSMINVWPELVLKGGDFTVRDPLVWSADDPECFDFDNLLPDCRPGGQSIYPDLLFPDENFNLKHIGPGVLTMCNEGPDTNGSQFMISLRSLPDLDGKNVVFGQVLEGFEVCSTLSTIGRPAQDGTTFQRITVESCGEGAPQPPETSPKASTTSVMSFPSPPCSARNTQRARVTRLVKSMPSQLRATPAKLPSRTVIQSRPFAVLGRSPSAGVQVHAMHAQKYL</sequence>
<proteinExistence type="inferred from homology"/>
<reference evidence="4 5" key="1">
    <citation type="journal article" date="2015" name="Genome Biol. Evol.">
        <title>Comparative Genomics of a Bacterivorous Green Alga Reveals Evolutionary Causalities and Consequences of Phago-Mixotrophic Mode of Nutrition.</title>
        <authorList>
            <person name="Burns J.A."/>
            <person name="Paasch A."/>
            <person name="Narechania A."/>
            <person name="Kim E."/>
        </authorList>
    </citation>
    <scope>NUCLEOTIDE SEQUENCE [LARGE SCALE GENOMIC DNA]</scope>
    <source>
        <strain evidence="4 5">PLY_AMNH</strain>
    </source>
</reference>
<feature type="compositionally biased region" description="Polar residues" evidence="2">
    <location>
        <begin position="241"/>
        <end position="250"/>
    </location>
</feature>
<accession>A0AAE0BLC2</accession>
<dbReference type="AlphaFoldDB" id="A0AAE0BLC2"/>
<dbReference type="GO" id="GO:0006457">
    <property type="term" value="P:protein folding"/>
    <property type="evidence" value="ECO:0007669"/>
    <property type="project" value="TreeGrafter"/>
</dbReference>
<evidence type="ECO:0000256" key="2">
    <source>
        <dbReference type="SAM" id="MobiDB-lite"/>
    </source>
</evidence>
<evidence type="ECO:0000259" key="3">
    <source>
        <dbReference type="PROSITE" id="PS50072"/>
    </source>
</evidence>
<dbReference type="PRINTS" id="PR00153">
    <property type="entry name" value="CSAPPISMRASE"/>
</dbReference>
<dbReference type="SUPFAM" id="SSF50891">
    <property type="entry name" value="Cyclophilin-like"/>
    <property type="match status" value="1"/>
</dbReference>
<evidence type="ECO:0000256" key="1">
    <source>
        <dbReference type="ARBA" id="ARBA00007365"/>
    </source>
</evidence>
<feature type="domain" description="PPIase cyclophilin-type" evidence="3">
    <location>
        <begin position="55"/>
        <end position="231"/>
    </location>
</feature>
<dbReference type="Proteomes" id="UP001190700">
    <property type="component" value="Unassembled WGS sequence"/>
</dbReference>
<dbReference type="InterPro" id="IPR002130">
    <property type="entry name" value="Cyclophilin-type_PPIase_dom"/>
</dbReference>
<comment type="caution">
    <text evidence="4">The sequence shown here is derived from an EMBL/GenBank/DDBJ whole genome shotgun (WGS) entry which is preliminary data.</text>
</comment>
<protein>
    <recommendedName>
        <fullName evidence="3">PPIase cyclophilin-type domain-containing protein</fullName>
    </recommendedName>
</protein>
<dbReference type="PROSITE" id="PS50072">
    <property type="entry name" value="CSA_PPIASE_2"/>
    <property type="match status" value="1"/>
</dbReference>
<gene>
    <name evidence="4" type="ORF">CYMTET_51412</name>
</gene>
<comment type="similarity">
    <text evidence="1">Belongs to the cyclophilin-type PPIase family.</text>
</comment>
<evidence type="ECO:0000313" key="4">
    <source>
        <dbReference type="EMBL" id="KAK3238592.1"/>
    </source>
</evidence>
<dbReference type="Gene3D" id="2.40.100.10">
    <property type="entry name" value="Cyclophilin-like"/>
    <property type="match status" value="1"/>
</dbReference>
<feature type="region of interest" description="Disordered" evidence="2">
    <location>
        <begin position="229"/>
        <end position="260"/>
    </location>
</feature>
<dbReference type="PANTHER" id="PTHR11071">
    <property type="entry name" value="PEPTIDYL-PROLYL CIS-TRANS ISOMERASE"/>
    <property type="match status" value="1"/>
</dbReference>
<dbReference type="GO" id="GO:0016018">
    <property type="term" value="F:cyclosporin A binding"/>
    <property type="evidence" value="ECO:0007669"/>
    <property type="project" value="TreeGrafter"/>
</dbReference>
<dbReference type="PANTHER" id="PTHR11071:SF561">
    <property type="entry name" value="PEPTIDYL-PROLYL CIS-TRANS ISOMERASE D-RELATED"/>
    <property type="match status" value="1"/>
</dbReference>
<evidence type="ECO:0000313" key="5">
    <source>
        <dbReference type="Proteomes" id="UP001190700"/>
    </source>
</evidence>
<organism evidence="4 5">
    <name type="scientific">Cymbomonas tetramitiformis</name>
    <dbReference type="NCBI Taxonomy" id="36881"/>
    <lineage>
        <taxon>Eukaryota</taxon>
        <taxon>Viridiplantae</taxon>
        <taxon>Chlorophyta</taxon>
        <taxon>Pyramimonadophyceae</taxon>
        <taxon>Pyramimonadales</taxon>
        <taxon>Pyramimonadaceae</taxon>
        <taxon>Cymbomonas</taxon>
    </lineage>
</organism>
<dbReference type="Pfam" id="PF00160">
    <property type="entry name" value="Pro_isomerase"/>
    <property type="match status" value="1"/>
</dbReference>
<name>A0AAE0BLC2_9CHLO</name>
<dbReference type="GO" id="GO:0005737">
    <property type="term" value="C:cytoplasm"/>
    <property type="evidence" value="ECO:0007669"/>
    <property type="project" value="TreeGrafter"/>
</dbReference>
<dbReference type="EMBL" id="LGRX02034169">
    <property type="protein sequence ID" value="KAK3238592.1"/>
    <property type="molecule type" value="Genomic_DNA"/>
</dbReference>
<dbReference type="GO" id="GO:0003755">
    <property type="term" value="F:peptidyl-prolyl cis-trans isomerase activity"/>
    <property type="evidence" value="ECO:0007669"/>
    <property type="project" value="InterPro"/>
</dbReference>